<evidence type="ECO:0000259" key="3">
    <source>
        <dbReference type="Pfam" id="PF05970"/>
    </source>
</evidence>
<feature type="domain" description="DNA helicase Pif1-like DEAD-box helicase" evidence="3">
    <location>
        <begin position="894"/>
        <end position="1101"/>
    </location>
</feature>
<keyword evidence="1" id="KW-0233">DNA recombination</keyword>
<dbReference type="Gene3D" id="3.40.50.300">
    <property type="entry name" value="P-loop containing nucleotide triphosphate hydrolases"/>
    <property type="match status" value="1"/>
</dbReference>
<feature type="region of interest" description="Disordered" evidence="2">
    <location>
        <begin position="746"/>
        <end position="768"/>
    </location>
</feature>
<dbReference type="Pfam" id="PF05970">
    <property type="entry name" value="PIF1"/>
    <property type="match status" value="1"/>
</dbReference>
<keyword evidence="1" id="KW-0234">DNA repair</keyword>
<comment type="caution">
    <text evidence="5">The sequence shown here is derived from an EMBL/GenBank/DDBJ whole genome shotgun (WGS) entry which is preliminary data.</text>
</comment>
<gene>
    <name evidence="5" type="ORF">R3P38DRAFT_3190732</name>
</gene>
<dbReference type="InterPro" id="IPR025476">
    <property type="entry name" value="Helitron_helicase-like"/>
</dbReference>
<dbReference type="GO" id="GO:0005524">
    <property type="term" value="F:ATP binding"/>
    <property type="evidence" value="ECO:0007669"/>
    <property type="project" value="UniProtKB-KW"/>
</dbReference>
<feature type="region of interest" description="Disordered" evidence="2">
    <location>
        <begin position="580"/>
        <end position="602"/>
    </location>
</feature>
<dbReference type="EMBL" id="JAWWNJ010000029">
    <property type="protein sequence ID" value="KAK7027673.1"/>
    <property type="molecule type" value="Genomic_DNA"/>
</dbReference>
<keyword evidence="1" id="KW-0227">DNA damage</keyword>
<dbReference type="GO" id="GO:0006310">
    <property type="term" value="P:DNA recombination"/>
    <property type="evidence" value="ECO:0007669"/>
    <property type="project" value="UniProtKB-KW"/>
</dbReference>
<keyword evidence="6" id="KW-1185">Reference proteome</keyword>
<evidence type="ECO:0000259" key="4">
    <source>
        <dbReference type="Pfam" id="PF14214"/>
    </source>
</evidence>
<feature type="compositionally biased region" description="Acidic residues" evidence="2">
    <location>
        <begin position="748"/>
        <end position="760"/>
    </location>
</feature>
<keyword evidence="1" id="KW-0378">Hydrolase</keyword>
<feature type="domain" description="Helitron helicase-like" evidence="4">
    <location>
        <begin position="162"/>
        <end position="226"/>
    </location>
</feature>
<dbReference type="InterPro" id="IPR027417">
    <property type="entry name" value="P-loop_NTPase"/>
</dbReference>
<accession>A0AAW0BM50</accession>
<evidence type="ECO:0000256" key="1">
    <source>
        <dbReference type="RuleBase" id="RU363044"/>
    </source>
</evidence>
<dbReference type="PANTHER" id="PTHR47642">
    <property type="entry name" value="ATP-DEPENDENT DNA HELICASE"/>
    <property type="match status" value="1"/>
</dbReference>
<keyword evidence="1" id="KW-0067">ATP-binding</keyword>
<name>A0AAW0BM50_9AGAR</name>
<dbReference type="InterPro" id="IPR051055">
    <property type="entry name" value="PIF1_helicase"/>
</dbReference>
<feature type="compositionally biased region" description="Basic and acidic residues" evidence="2">
    <location>
        <begin position="583"/>
        <end position="602"/>
    </location>
</feature>
<dbReference type="GO" id="GO:0043139">
    <property type="term" value="F:5'-3' DNA helicase activity"/>
    <property type="evidence" value="ECO:0007669"/>
    <property type="project" value="UniProtKB-EC"/>
</dbReference>
<sequence length="1417" mass="160329">MAGMAPKWWQATPLDLQPMMRNVYLLTELQHITFERQVRNLLLQSDRSFQRDPVFAYVCWNIIQKAEVNKHVAFRTNASLQSSIVRDVEQMAPLLSDLMKKWDIDPNAKPSNNDEKKAIRTLNRLKVMAKDLKGTDICDPLLGAMGGVLPEDWASMTATARKMFVAQNPATAAQFFDQVIQAFVRIVLKYNSSVTTRETGLFGRCSGYYGMVEAQGRGTLHCHMLVWIEGNPSPQELRDKMKESPAFQSRVFSWLESIIRCQLPSTTEVVEEPDGPLKAPNILEEKPDPRLTKGPNVKDMGDEEFAKHFRETVEDLVILSNWHDHTETCWKHLKNGEPRTDESCRMRVDGKTNPLTKLDPETESIVLKRLHPRINNYNDLVIFLLRCNMDIKYIGSGEAAKALVYYITDYITKGTLSTHVGLSALEYAIKRNNEKFDPQFSASHIRSEVNRSLFTKTIMSLMSKQEMSHQQVMSYLVGGGDCYTSHTFKVLRWGEYDRFISKLEKDAMGTTVVNPVELTGGEEEDEETEAAAGSEQITVIVNDNYVSLASAIEDYPKRSSEEPFFSMSLWDHEENVMKISQTSEDRRADRTERPEGAGKIRGRKAEARGQYLSSHSQHATHLSRVRTIPVVNVLLGDKIPRPDRGAGERERWCRAMLILFKPWRSLTDLKDADETWQTAFDKCSFGPAELRTMKNMNVENECKDAKDSHEVLRKQGKARPLLPGRDTAPPDTESLWTAMERDAALDGSLDEEDVEPEDESGAAINRTPEAEQDILRVLAGLSLWKARGKPTETISDCANVVLTTDDERARFKKEWDSLKLLGKNKRPAADPIGPEKPAKRFKRTQDTQPADAATSVSKLQFISDTIFERNHDLNEDTVEKCLEDVLTEMNIRGNDEQERAVRIVAEHFISGSEQQLLLYVAGVGGAGKSHVIKALVQFFRRCGVSHSMMLSAPTGCAAVLIDGYTIHALTFLPKKKDEPVGSKTPDLAALWHDVRYLIIDEISMVSADLFAQISARLNEGKAMETKGTDNMFGRVNVVVLGDMGQLRPVRARSLFAHQLVRSVSAQTRETCAGVEALYGAWLWREFTKVVILRKNFRAANDPRYINLLSRVRLGEAWDGRSPMTKSQRGDGQNYQRSDYDTVKTRQMLFLTPEEQRGFADAPIVCSTKVVRDLLNRELTQQHGNDHRTAVHDYYSRDSHKSKPLNEELKKRAWMIHSSLTKDSIGRLPLAVGMKVMVMENIALSVGVVNGAEGILKKIYYSVDERGRRYADCVNIELKRKQGEIETSSTVCLVPESVSFKYVSDTGQQFSISRVQLPLLPSYAYTDYKSQGRSLKKAILDLNGCFSLQSVYVMLSRATSLQSFAVLRPFKPTTMTNRLGEEFRAEFQRLEELDTATTKAWEQRNGDGQMETDEFEKY</sequence>
<organism evidence="5 6">
    <name type="scientific">Favolaschia claudopus</name>
    <dbReference type="NCBI Taxonomy" id="2862362"/>
    <lineage>
        <taxon>Eukaryota</taxon>
        <taxon>Fungi</taxon>
        <taxon>Dikarya</taxon>
        <taxon>Basidiomycota</taxon>
        <taxon>Agaricomycotina</taxon>
        <taxon>Agaricomycetes</taxon>
        <taxon>Agaricomycetidae</taxon>
        <taxon>Agaricales</taxon>
        <taxon>Marasmiineae</taxon>
        <taxon>Mycenaceae</taxon>
        <taxon>Favolaschia</taxon>
    </lineage>
</organism>
<evidence type="ECO:0000313" key="5">
    <source>
        <dbReference type="EMBL" id="KAK7027673.1"/>
    </source>
</evidence>
<comment type="similarity">
    <text evidence="1">Belongs to the helicase family.</text>
</comment>
<feature type="region of interest" description="Disordered" evidence="2">
    <location>
        <begin position="270"/>
        <end position="297"/>
    </location>
</feature>
<dbReference type="InterPro" id="IPR010285">
    <property type="entry name" value="DNA_helicase_pif1-like_DEAD"/>
</dbReference>
<keyword evidence="1" id="KW-0547">Nucleotide-binding</keyword>
<keyword evidence="1 5" id="KW-0347">Helicase</keyword>
<dbReference type="SUPFAM" id="SSF52540">
    <property type="entry name" value="P-loop containing nucleoside triphosphate hydrolases"/>
    <property type="match status" value="2"/>
</dbReference>
<dbReference type="GO" id="GO:0016787">
    <property type="term" value="F:hydrolase activity"/>
    <property type="evidence" value="ECO:0007669"/>
    <property type="project" value="UniProtKB-KW"/>
</dbReference>
<dbReference type="EC" id="5.6.2.3" evidence="1"/>
<evidence type="ECO:0000256" key="2">
    <source>
        <dbReference type="SAM" id="MobiDB-lite"/>
    </source>
</evidence>
<comment type="catalytic activity">
    <reaction evidence="1">
        <text>ATP + H2O = ADP + phosphate + H(+)</text>
        <dbReference type="Rhea" id="RHEA:13065"/>
        <dbReference type="ChEBI" id="CHEBI:15377"/>
        <dbReference type="ChEBI" id="CHEBI:15378"/>
        <dbReference type="ChEBI" id="CHEBI:30616"/>
        <dbReference type="ChEBI" id="CHEBI:43474"/>
        <dbReference type="ChEBI" id="CHEBI:456216"/>
        <dbReference type="EC" id="5.6.2.3"/>
    </reaction>
</comment>
<feature type="region of interest" description="Disordered" evidence="2">
    <location>
        <begin position="824"/>
        <end position="854"/>
    </location>
</feature>
<protein>
    <recommendedName>
        <fullName evidence="1">ATP-dependent DNA helicase</fullName>
        <ecNumber evidence="1">5.6.2.3</ecNumber>
    </recommendedName>
</protein>
<feature type="region of interest" description="Disordered" evidence="2">
    <location>
        <begin position="1398"/>
        <end position="1417"/>
    </location>
</feature>
<comment type="cofactor">
    <cofactor evidence="1">
        <name>Mg(2+)</name>
        <dbReference type="ChEBI" id="CHEBI:18420"/>
    </cofactor>
</comment>
<dbReference type="GO" id="GO:0006281">
    <property type="term" value="P:DNA repair"/>
    <property type="evidence" value="ECO:0007669"/>
    <property type="project" value="UniProtKB-KW"/>
</dbReference>
<reference evidence="5 6" key="1">
    <citation type="journal article" date="2024" name="J Genomics">
        <title>Draft genome sequencing and assembly of Favolaschia claudopus CIRM-BRFM 2984 isolated from oak limbs.</title>
        <authorList>
            <person name="Navarro D."/>
            <person name="Drula E."/>
            <person name="Chaduli D."/>
            <person name="Cazenave R."/>
            <person name="Ahrendt S."/>
            <person name="Wang J."/>
            <person name="Lipzen A."/>
            <person name="Daum C."/>
            <person name="Barry K."/>
            <person name="Grigoriev I.V."/>
            <person name="Favel A."/>
            <person name="Rosso M.N."/>
            <person name="Martin F."/>
        </authorList>
    </citation>
    <scope>NUCLEOTIDE SEQUENCE [LARGE SCALE GENOMIC DNA]</scope>
    <source>
        <strain evidence="5 6">CIRM-BRFM 2984</strain>
    </source>
</reference>
<dbReference type="Pfam" id="PF14214">
    <property type="entry name" value="Helitron_like_N"/>
    <property type="match status" value="1"/>
</dbReference>
<evidence type="ECO:0000313" key="6">
    <source>
        <dbReference type="Proteomes" id="UP001362999"/>
    </source>
</evidence>
<dbReference type="GO" id="GO:0000723">
    <property type="term" value="P:telomere maintenance"/>
    <property type="evidence" value="ECO:0007669"/>
    <property type="project" value="InterPro"/>
</dbReference>
<proteinExistence type="inferred from homology"/>
<dbReference type="PANTHER" id="PTHR47642:SF5">
    <property type="entry name" value="ATP-DEPENDENT DNA HELICASE"/>
    <property type="match status" value="1"/>
</dbReference>
<dbReference type="Proteomes" id="UP001362999">
    <property type="component" value="Unassembled WGS sequence"/>
</dbReference>